<dbReference type="Proteomes" id="UP000789524">
    <property type="component" value="Unassembled WGS sequence"/>
</dbReference>
<gene>
    <name evidence="1" type="ORF">DCHRY22_LOCUS4730</name>
</gene>
<name>A0A8J2W1E7_9NEOP</name>
<keyword evidence="2" id="KW-1185">Reference proteome</keyword>
<reference evidence="1" key="1">
    <citation type="submission" date="2021-09" db="EMBL/GenBank/DDBJ databases">
        <authorList>
            <person name="Martin H S."/>
        </authorList>
    </citation>
    <scope>NUCLEOTIDE SEQUENCE</scope>
</reference>
<sequence length="105" mass="11726">MLLESECAHYESEAVPACANLGGEAEHAPTCQIYRMRENSTPGSMGTYRRIVWGTHTNSWSAEQSRERGTRSEPGLLGSWGIETVRDQDLVYSLDYDGRLCVVNN</sequence>
<proteinExistence type="predicted"/>
<protein>
    <submittedName>
        <fullName evidence="1">(African queen) hypothetical protein</fullName>
    </submittedName>
</protein>
<evidence type="ECO:0000313" key="1">
    <source>
        <dbReference type="EMBL" id="CAG9563620.1"/>
    </source>
</evidence>
<comment type="caution">
    <text evidence="1">The sequence shown here is derived from an EMBL/GenBank/DDBJ whole genome shotgun (WGS) entry which is preliminary data.</text>
</comment>
<dbReference type="AlphaFoldDB" id="A0A8J2W1E7"/>
<accession>A0A8J2W1E7</accession>
<organism evidence="1 2">
    <name type="scientific">Danaus chrysippus</name>
    <name type="common">African queen</name>
    <dbReference type="NCBI Taxonomy" id="151541"/>
    <lineage>
        <taxon>Eukaryota</taxon>
        <taxon>Metazoa</taxon>
        <taxon>Ecdysozoa</taxon>
        <taxon>Arthropoda</taxon>
        <taxon>Hexapoda</taxon>
        <taxon>Insecta</taxon>
        <taxon>Pterygota</taxon>
        <taxon>Neoptera</taxon>
        <taxon>Endopterygota</taxon>
        <taxon>Lepidoptera</taxon>
        <taxon>Glossata</taxon>
        <taxon>Ditrysia</taxon>
        <taxon>Papilionoidea</taxon>
        <taxon>Nymphalidae</taxon>
        <taxon>Danainae</taxon>
        <taxon>Danaini</taxon>
        <taxon>Danaina</taxon>
        <taxon>Danaus</taxon>
        <taxon>Anosia</taxon>
    </lineage>
</organism>
<evidence type="ECO:0000313" key="2">
    <source>
        <dbReference type="Proteomes" id="UP000789524"/>
    </source>
</evidence>
<dbReference type="EMBL" id="CAKASE010000049">
    <property type="protein sequence ID" value="CAG9563620.1"/>
    <property type="molecule type" value="Genomic_DNA"/>
</dbReference>